<dbReference type="STRING" id="401053.AciPR4_0260"/>
<dbReference type="RefSeq" id="WP_013566831.1">
    <property type="nucleotide sequence ID" value="NC_014963.1"/>
</dbReference>
<dbReference type="CDD" id="cd02238">
    <property type="entry name" value="cupin_KdgF"/>
    <property type="match status" value="1"/>
</dbReference>
<dbReference type="SUPFAM" id="SSF51182">
    <property type="entry name" value="RmlC-like cupins"/>
    <property type="match status" value="1"/>
</dbReference>
<dbReference type="Pfam" id="PF07883">
    <property type="entry name" value="Cupin_2"/>
    <property type="match status" value="1"/>
</dbReference>
<dbReference type="InterPro" id="IPR013096">
    <property type="entry name" value="Cupin_2"/>
</dbReference>
<protein>
    <submittedName>
        <fullName evidence="3">Cupin 2 conserved barrel domain protein</fullName>
    </submittedName>
</protein>
<feature type="region of interest" description="Disordered" evidence="1">
    <location>
        <begin position="1"/>
        <end position="20"/>
    </location>
</feature>
<dbReference type="HOGENOM" id="CLU_134269_1_1_0"/>
<dbReference type="Proteomes" id="UP000006844">
    <property type="component" value="Chromosome"/>
</dbReference>
<dbReference type="InterPro" id="IPR014710">
    <property type="entry name" value="RmlC-like_jellyroll"/>
</dbReference>
<organism evidence="3 4">
    <name type="scientific">Terriglobus saanensis (strain ATCC BAA-1853 / DSM 23119 / SP1PR4)</name>
    <dbReference type="NCBI Taxonomy" id="401053"/>
    <lineage>
        <taxon>Bacteria</taxon>
        <taxon>Pseudomonadati</taxon>
        <taxon>Acidobacteriota</taxon>
        <taxon>Terriglobia</taxon>
        <taxon>Terriglobales</taxon>
        <taxon>Acidobacteriaceae</taxon>
        <taxon>Terriglobus</taxon>
    </lineage>
</organism>
<name>E8V0N5_TERSS</name>
<dbReference type="OrthoDB" id="9811153at2"/>
<dbReference type="eggNOG" id="COG1917">
    <property type="taxonomic scope" value="Bacteria"/>
</dbReference>
<dbReference type="Gene3D" id="2.60.120.10">
    <property type="entry name" value="Jelly Rolls"/>
    <property type="match status" value="1"/>
</dbReference>
<dbReference type="AlphaFoldDB" id="E8V0N5"/>
<reference evidence="3 4" key="1">
    <citation type="journal article" date="2012" name="Stand. Genomic Sci.">
        <title>Complete genome sequence of Terriglobus saanensis type strain SP1PR4(T), an Acidobacteria from tundra soil.</title>
        <authorList>
            <person name="Rawat S.R."/>
            <person name="Mannisto M.K."/>
            <person name="Starovoytov V."/>
            <person name="Goodwin L."/>
            <person name="Nolan M."/>
            <person name="Hauser L."/>
            <person name="Land M."/>
            <person name="Davenport K.W."/>
            <person name="Woyke T."/>
            <person name="Haggblom M.M."/>
        </authorList>
    </citation>
    <scope>NUCLEOTIDE SEQUENCE</scope>
    <source>
        <strain evidence="4">ATCC BAA-1853 / DSM 23119 / SP1PR4</strain>
    </source>
</reference>
<dbReference type="KEGG" id="tsa:AciPR4_0260"/>
<evidence type="ECO:0000313" key="3">
    <source>
        <dbReference type="EMBL" id="ADV81098.1"/>
    </source>
</evidence>
<proteinExistence type="predicted"/>
<keyword evidence="4" id="KW-1185">Reference proteome</keyword>
<evidence type="ECO:0000256" key="1">
    <source>
        <dbReference type="SAM" id="MobiDB-lite"/>
    </source>
</evidence>
<evidence type="ECO:0000313" key="4">
    <source>
        <dbReference type="Proteomes" id="UP000006844"/>
    </source>
</evidence>
<sequence length="119" mass="13441">MNTEAEPLLTQTDNGNMTTPEPGLRRQVMSTTNSLMLVRHLQVKGWVGARHKHPHEQLLYVIYGAIILKVENPATNVDDIFTMRKGDSLIVPGDRMHEASALEDTEVLDVFTPARDDYR</sequence>
<gene>
    <name evidence="3" type="ordered locus">AciPR4_0260</name>
</gene>
<feature type="compositionally biased region" description="Polar residues" evidence="1">
    <location>
        <begin position="1"/>
        <end position="19"/>
    </location>
</feature>
<dbReference type="EMBL" id="CP002467">
    <property type="protein sequence ID" value="ADV81098.1"/>
    <property type="molecule type" value="Genomic_DNA"/>
</dbReference>
<evidence type="ECO:0000259" key="2">
    <source>
        <dbReference type="Pfam" id="PF07883"/>
    </source>
</evidence>
<accession>E8V0N5</accession>
<dbReference type="InterPro" id="IPR011051">
    <property type="entry name" value="RmlC_Cupin_sf"/>
</dbReference>
<feature type="domain" description="Cupin type-2" evidence="2">
    <location>
        <begin position="40"/>
        <end position="110"/>
    </location>
</feature>